<dbReference type="AlphaFoldDB" id="A0A0D2FQP6"/>
<dbReference type="GO" id="GO:0004197">
    <property type="term" value="F:cysteine-type endopeptidase activity"/>
    <property type="evidence" value="ECO:0007669"/>
    <property type="project" value="InterPro"/>
</dbReference>
<keyword evidence="2" id="KW-1133">Transmembrane helix</keyword>
<evidence type="ECO:0000313" key="5">
    <source>
        <dbReference type="Proteomes" id="UP000054266"/>
    </source>
</evidence>
<feature type="region of interest" description="Disordered" evidence="1">
    <location>
        <begin position="332"/>
        <end position="356"/>
    </location>
</feature>
<proteinExistence type="predicted"/>
<dbReference type="Pfam" id="PF00656">
    <property type="entry name" value="Peptidase_C14"/>
    <property type="match status" value="1"/>
</dbReference>
<dbReference type="EMBL" id="KN846958">
    <property type="protein sequence ID" value="KIW68870.1"/>
    <property type="molecule type" value="Genomic_DNA"/>
</dbReference>
<sequence>MPYQPSTYHSIYSHGCTTAQSCLRGQLRFVFWSVTKPPVGDIPPAKMPYLSPTGHDLDLYDSDSTDSGSESGNAESLQTTSSALQEYFAAEMQDLAQKRGHKRVGVLLLQWNVEDESFMDTREEVRSLRRVLEEQYRFSVYEKYLHTRDGTPARHQLNCHLAEFVRKEDDKNALLIVYYAGHGRVGKGKLWLEGGNPKKGKRKISRILWEEVEHQLERARADLLVIFDCCYAGLLANDDPRAAPPRRIFEYLGATLHNKTAIGPGDWSFTKALVWALEQLAHDEPDGFTTSQLKAKIRKAPNFRDRDQEPVWSPRGKNPSLFRLKISPLEENSELSLSPRDHRLSDAAPANEPPEDNNQVYLQLQLAFDRVPSKGHISILAESLKDTVRYHDLPLKQDRWKGLSAEDVRMDFRRAALVKLIEVVSHNRRHGSVSISPAIIGDEIALRTALPQRPVALVSQTTTATAVLDNAGHQEVFMSKQSGQPSVDKVEQVVVAARMSGYSSGRWSYSLAFLGGFVGVFCIFAACVRHSSAVSW</sequence>
<dbReference type="HOGENOM" id="CLU_508051_0_0_1"/>
<evidence type="ECO:0000313" key="4">
    <source>
        <dbReference type="EMBL" id="KIW68870.1"/>
    </source>
</evidence>
<keyword evidence="5" id="KW-1185">Reference proteome</keyword>
<dbReference type="STRING" id="5601.A0A0D2FQP6"/>
<feature type="transmembrane region" description="Helical" evidence="2">
    <location>
        <begin position="507"/>
        <end position="528"/>
    </location>
</feature>
<gene>
    <name evidence="4" type="ORF">PV04_04785</name>
</gene>
<evidence type="ECO:0000256" key="1">
    <source>
        <dbReference type="SAM" id="MobiDB-lite"/>
    </source>
</evidence>
<dbReference type="GO" id="GO:0006508">
    <property type="term" value="P:proteolysis"/>
    <property type="evidence" value="ECO:0007669"/>
    <property type="project" value="InterPro"/>
</dbReference>
<feature type="region of interest" description="Disordered" evidence="1">
    <location>
        <begin position="53"/>
        <end position="76"/>
    </location>
</feature>
<name>A0A0D2FQP6_9EURO</name>
<accession>A0A0D2FQP6</accession>
<dbReference type="Proteomes" id="UP000054266">
    <property type="component" value="Unassembled WGS sequence"/>
</dbReference>
<organism evidence="4 5">
    <name type="scientific">Phialophora macrospora</name>
    <dbReference type="NCBI Taxonomy" id="1851006"/>
    <lineage>
        <taxon>Eukaryota</taxon>
        <taxon>Fungi</taxon>
        <taxon>Dikarya</taxon>
        <taxon>Ascomycota</taxon>
        <taxon>Pezizomycotina</taxon>
        <taxon>Eurotiomycetes</taxon>
        <taxon>Chaetothyriomycetidae</taxon>
        <taxon>Chaetothyriales</taxon>
        <taxon>Herpotrichiellaceae</taxon>
        <taxon>Phialophora</taxon>
    </lineage>
</organism>
<dbReference type="InterPro" id="IPR011600">
    <property type="entry name" value="Pept_C14_caspase"/>
</dbReference>
<reference evidence="4 5" key="1">
    <citation type="submission" date="2015-01" db="EMBL/GenBank/DDBJ databases">
        <title>The Genome Sequence of Capronia semiimmersa CBS27337.</title>
        <authorList>
            <consortium name="The Broad Institute Genomics Platform"/>
            <person name="Cuomo C."/>
            <person name="de Hoog S."/>
            <person name="Gorbushina A."/>
            <person name="Stielow B."/>
            <person name="Teixiera M."/>
            <person name="Abouelleil A."/>
            <person name="Chapman S.B."/>
            <person name="Priest M."/>
            <person name="Young S.K."/>
            <person name="Wortman J."/>
            <person name="Nusbaum C."/>
            <person name="Birren B."/>
        </authorList>
    </citation>
    <scope>NUCLEOTIDE SEQUENCE [LARGE SCALE GENOMIC DNA]</scope>
    <source>
        <strain evidence="4 5">CBS 27337</strain>
    </source>
</reference>
<dbReference type="Gene3D" id="3.40.50.1460">
    <property type="match status" value="1"/>
</dbReference>
<feature type="domain" description="Peptidase C14 caspase" evidence="3">
    <location>
        <begin position="121"/>
        <end position="233"/>
    </location>
</feature>
<evidence type="ECO:0000256" key="2">
    <source>
        <dbReference type="SAM" id="Phobius"/>
    </source>
</evidence>
<keyword evidence="2" id="KW-0812">Transmembrane</keyword>
<evidence type="ECO:0000259" key="3">
    <source>
        <dbReference type="Pfam" id="PF00656"/>
    </source>
</evidence>
<keyword evidence="2" id="KW-0472">Membrane</keyword>
<protein>
    <recommendedName>
        <fullName evidence="3">Peptidase C14 caspase domain-containing protein</fullName>
    </recommendedName>
</protein>